<proteinExistence type="predicted"/>
<dbReference type="EMBL" id="SJZI01000050">
    <property type="protein sequence ID" value="TCJ12488.1"/>
    <property type="molecule type" value="Genomic_DNA"/>
</dbReference>
<dbReference type="InterPro" id="IPR026444">
    <property type="entry name" value="Secre_tail"/>
</dbReference>
<evidence type="ECO:0000313" key="3">
    <source>
        <dbReference type="EMBL" id="TCJ12488.1"/>
    </source>
</evidence>
<dbReference type="RefSeq" id="WP_131450245.1">
    <property type="nucleotide sequence ID" value="NZ_SJZI01000050.1"/>
</dbReference>
<dbReference type="AlphaFoldDB" id="A0A4R1B7G8"/>
<dbReference type="Pfam" id="PF18962">
    <property type="entry name" value="Por_Secre_tail"/>
    <property type="match status" value="1"/>
</dbReference>
<feature type="domain" description="Secretion system C-terminal sorting" evidence="2">
    <location>
        <begin position="735"/>
        <end position="799"/>
    </location>
</feature>
<dbReference type="InterPro" id="IPR013783">
    <property type="entry name" value="Ig-like_fold"/>
</dbReference>
<keyword evidence="1" id="KW-0732">Signal</keyword>
<protein>
    <submittedName>
        <fullName evidence="3">T9SS type A sorting domain-containing protein</fullName>
    </submittedName>
</protein>
<organism evidence="3 4">
    <name type="scientific">Flaviaesturariibacter flavus</name>
    <dbReference type="NCBI Taxonomy" id="2502780"/>
    <lineage>
        <taxon>Bacteria</taxon>
        <taxon>Pseudomonadati</taxon>
        <taxon>Bacteroidota</taxon>
        <taxon>Chitinophagia</taxon>
        <taxon>Chitinophagales</taxon>
        <taxon>Chitinophagaceae</taxon>
        <taxon>Flaviaestuariibacter</taxon>
    </lineage>
</organism>
<name>A0A4R1B7G8_9BACT</name>
<reference evidence="3 4" key="1">
    <citation type="submission" date="2019-03" db="EMBL/GenBank/DDBJ databases">
        <authorList>
            <person name="Kim M.K.M."/>
        </authorList>
    </citation>
    <scope>NUCLEOTIDE SEQUENCE [LARGE SCALE GENOMIC DNA]</scope>
    <source>
        <strain evidence="3 4">17J68-12</strain>
    </source>
</reference>
<evidence type="ECO:0000313" key="4">
    <source>
        <dbReference type="Proteomes" id="UP000295334"/>
    </source>
</evidence>
<dbReference type="Gene3D" id="2.60.40.10">
    <property type="entry name" value="Immunoglobulins"/>
    <property type="match status" value="1"/>
</dbReference>
<evidence type="ECO:0000256" key="1">
    <source>
        <dbReference type="SAM" id="SignalP"/>
    </source>
</evidence>
<comment type="caution">
    <text evidence="3">The sequence shown here is derived from an EMBL/GenBank/DDBJ whole genome shotgun (WGS) entry which is preliminary data.</text>
</comment>
<accession>A0A4R1B7G8</accession>
<feature type="chain" id="PRO_5020674326" evidence="1">
    <location>
        <begin position="20"/>
        <end position="813"/>
    </location>
</feature>
<sequence>MRKVIFTLGFLLSIASAFAQTLLITAPSPLKDIYCPGSTLSMTVKTTGGNYGSSYYYGVQLSNTSGSFSSGTMILGYNNVAANNAGSGKTFTATFPSTTGTQYRVRPVALNTSNLTVARSGSENGSDITIGYPSVDNPGTKTFCPGSASVNLNGDNEGSLTWTNSNTGIGLAASGTGNLSFTATNSSGAPISSTVTVTPWSDVNGTGCSGTSQGFSIVINPKPNVNPVSDQTLCMGTSTSAVSFSGSISGTTFSWTNNNTSIGLSSSGSGNIGSFTGTNTSGVVATGTINVTPKYTNNSVTCSGTAGSFTITVNPKAWTGVSSSDWNTSPNWSCGIPTSADNVVITSGTPFAPTVLSTTSGSVKNLTLNSGVNLTVNGTMNIGGSYTNNGVLTCGNGAVINAPNASITFPTPGPLPTLIVQTLILSGLGTYSTGGNIDATTLNLSSKAKLNLADNNLTFNSVSNVTNSAYVIAEGAGLMKHSGNATFPVGTTAGYSPVTITNGTSYTWGVNMTTGFSGSLGATGSARSLQRIWKITPFTSGVAQTTTNGTTLSFQFPTSDTSGTKMNLTNGGSAKVYHWDGNGTGWSYGWQFVGNGNVSQNSSTTTVYNITASSFSPFAITSTSNVLPVTLLSFNGKRQGSRNILNWSTVTEQNNRGFDIERSTDGLTYTSIGFVKSLATGGESTSELAYRFEDVISGGRFYYRLRQVDIDNKFTYSKVVKLSAQSGKENAVSGLYPNPAAAQITALVEATDRGSILMTVVDALGRPVLRRTATVVNGTNSINLGIGNLTRGRYLLQVLYPDQTRSTTSFIKQ</sequence>
<dbReference type="Proteomes" id="UP000295334">
    <property type="component" value="Unassembled WGS sequence"/>
</dbReference>
<dbReference type="OrthoDB" id="663485at2"/>
<keyword evidence="4" id="KW-1185">Reference proteome</keyword>
<evidence type="ECO:0000259" key="2">
    <source>
        <dbReference type="Pfam" id="PF18962"/>
    </source>
</evidence>
<feature type="signal peptide" evidence="1">
    <location>
        <begin position="1"/>
        <end position="19"/>
    </location>
</feature>
<gene>
    <name evidence="3" type="ORF">EPD60_14530</name>
</gene>